<reference evidence="2 3" key="1">
    <citation type="submission" date="2019-07" db="EMBL/GenBank/DDBJ databases">
        <title>Sphingomonas solaris sp. nov., isolated from a solar panel from Boston, Massachusetts.</title>
        <authorList>
            <person name="Tanner K."/>
            <person name="Pascual J."/>
            <person name="Mancuso C."/>
            <person name="Pereto J."/>
            <person name="Khalil A."/>
            <person name="Vilanova C."/>
        </authorList>
    </citation>
    <scope>NUCLEOTIDE SEQUENCE [LARGE SCALE GENOMIC DNA]</scope>
    <source>
        <strain evidence="2 3">R4DWN</strain>
    </source>
</reference>
<dbReference type="AlphaFoldDB" id="A0A558R9K1"/>
<protein>
    <submittedName>
        <fullName evidence="2">IS1595 family transposase</fullName>
    </submittedName>
</protein>
<evidence type="ECO:0000313" key="2">
    <source>
        <dbReference type="EMBL" id="TVV76038.1"/>
    </source>
</evidence>
<dbReference type="EMBL" id="VNIM01000014">
    <property type="protein sequence ID" value="TVV76038.1"/>
    <property type="molecule type" value="Genomic_DNA"/>
</dbReference>
<dbReference type="SMART" id="SM01126">
    <property type="entry name" value="DDE_Tnp_IS1595"/>
    <property type="match status" value="1"/>
</dbReference>
<proteinExistence type="predicted"/>
<comment type="caution">
    <text evidence="2">The sequence shown here is derived from an EMBL/GenBank/DDBJ whole genome shotgun (WGS) entry which is preliminary data.</text>
</comment>
<dbReference type="InterPro" id="IPR053164">
    <property type="entry name" value="IS1016-like_transposase"/>
</dbReference>
<organism evidence="2 3">
    <name type="scientific">Alterirhizorhabdus solaris</name>
    <dbReference type="NCBI Taxonomy" id="2529389"/>
    <lineage>
        <taxon>Bacteria</taxon>
        <taxon>Pseudomonadati</taxon>
        <taxon>Pseudomonadota</taxon>
        <taxon>Alphaproteobacteria</taxon>
        <taxon>Sphingomonadales</taxon>
        <taxon>Rhizorhabdaceae</taxon>
        <taxon>Alterirhizorhabdus</taxon>
    </lineage>
</organism>
<dbReference type="InterPro" id="IPR024445">
    <property type="entry name" value="Tnp_ISXO2-like"/>
</dbReference>
<dbReference type="PANTHER" id="PTHR47163:SF2">
    <property type="entry name" value="SI:DKEY-17M8.2"/>
    <property type="match status" value="1"/>
</dbReference>
<keyword evidence="3" id="KW-1185">Reference proteome</keyword>
<sequence>MPIVKANIAKEAMVMTDDSGVYLKAGDNFHAHGVVNHSAEEYVAGIAHTNTIEGSFSIFKRGMKGVYQHCGEQHLHRYLADFDFRYTHRERTGFNDAARADQAIRGIVGKRLTYRRPDIDG</sequence>
<gene>
    <name evidence="2" type="ORF">FOY91_05520</name>
</gene>
<dbReference type="OrthoDB" id="271821at2"/>
<accession>A0A558R9K1</accession>
<evidence type="ECO:0000259" key="1">
    <source>
        <dbReference type="SMART" id="SM01126"/>
    </source>
</evidence>
<name>A0A558R9K1_9SPHN</name>
<dbReference type="PANTHER" id="PTHR47163">
    <property type="entry name" value="DDE_TNP_IS1595 DOMAIN-CONTAINING PROTEIN"/>
    <property type="match status" value="1"/>
</dbReference>
<feature type="domain" description="ISXO2-like transposase" evidence="1">
    <location>
        <begin position="1"/>
        <end position="87"/>
    </location>
</feature>
<dbReference type="Proteomes" id="UP000318681">
    <property type="component" value="Unassembled WGS sequence"/>
</dbReference>
<dbReference type="NCBIfam" id="NF033547">
    <property type="entry name" value="transpos_IS1595"/>
    <property type="match status" value="1"/>
</dbReference>
<evidence type="ECO:0000313" key="3">
    <source>
        <dbReference type="Proteomes" id="UP000318681"/>
    </source>
</evidence>
<dbReference type="Pfam" id="PF12762">
    <property type="entry name" value="DDE_Tnp_IS1595"/>
    <property type="match status" value="1"/>
</dbReference>